<name>A0A443JAD5_9RHOB</name>
<dbReference type="AlphaFoldDB" id="A0A443JAD5"/>
<reference evidence="2 3" key="1">
    <citation type="submission" date="2019-01" db="EMBL/GenBank/DDBJ databases">
        <title>Sinorhodobacter populi sp. nov. isolated from the symptomatic bark tissue of Populus euramericana canker.</title>
        <authorList>
            <person name="Xu G."/>
        </authorList>
    </citation>
    <scope>NUCLEOTIDE SEQUENCE [LARGE SCALE GENOMIC DNA]</scope>
    <source>
        <strain evidence="2 3">SK2B-1</strain>
    </source>
</reference>
<dbReference type="PANTHER" id="PTHR40265">
    <property type="entry name" value="BLL2707 PROTEIN"/>
    <property type="match status" value="1"/>
</dbReference>
<dbReference type="PROSITE" id="PS51819">
    <property type="entry name" value="VOC"/>
    <property type="match status" value="1"/>
</dbReference>
<evidence type="ECO:0000259" key="1">
    <source>
        <dbReference type="PROSITE" id="PS51819"/>
    </source>
</evidence>
<dbReference type="RefSeq" id="WP_128186450.1">
    <property type="nucleotide sequence ID" value="NZ_JBHRSO010000027.1"/>
</dbReference>
<dbReference type="Proteomes" id="UP000284476">
    <property type="component" value="Unassembled WGS sequence"/>
</dbReference>
<dbReference type="EMBL" id="SAUZ01000027">
    <property type="protein sequence ID" value="RWR17466.1"/>
    <property type="molecule type" value="Genomic_DNA"/>
</dbReference>
<sequence>MTHPINGIDHAYLLVHDLDASAEQFRRLGFTLSPRGLHSPEKGTGNHTIVFRDDYLELLGIVAPTPLNDAQRQLLASEGEGLRAIANRPAEGADAARQPLAERGFTTSDVSAFSRPVPLPGGGETPASFRTLSLAPGSAPLGHFFLCEHLTPEAVWRDELRIHANGARALSAVVGVAEDPQAASQAYARLYAEGKATAIGDGYRIETGIAGGKPSAAVEILSPDRAAALYGDRIGQTPRTGYAALRLLVDDLAQTAEALRTGDVSFDETPRGLQVSPGQAAGVILEFVSA</sequence>
<reference evidence="2 3" key="2">
    <citation type="submission" date="2019-01" db="EMBL/GenBank/DDBJ databases">
        <authorList>
            <person name="Li Y."/>
        </authorList>
    </citation>
    <scope>NUCLEOTIDE SEQUENCE [LARGE SCALE GENOMIC DNA]</scope>
    <source>
        <strain evidence="2 3">SK2B-1</strain>
    </source>
</reference>
<protein>
    <submittedName>
        <fullName evidence="2">VOC family protein</fullName>
    </submittedName>
</protein>
<proteinExistence type="predicted"/>
<dbReference type="Gene3D" id="3.10.180.10">
    <property type="entry name" value="2,3-Dihydroxybiphenyl 1,2-Dioxygenase, domain 1"/>
    <property type="match status" value="1"/>
</dbReference>
<dbReference type="PANTHER" id="PTHR40265:SF1">
    <property type="entry name" value="GLYOXALASE-LIKE DOMAIN-CONTAINING PROTEIN"/>
    <property type="match status" value="1"/>
</dbReference>
<evidence type="ECO:0000313" key="2">
    <source>
        <dbReference type="EMBL" id="RWR17466.1"/>
    </source>
</evidence>
<comment type="caution">
    <text evidence="2">The sequence shown here is derived from an EMBL/GenBank/DDBJ whole genome shotgun (WGS) entry which is preliminary data.</text>
</comment>
<feature type="domain" description="VOC" evidence="1">
    <location>
        <begin position="1"/>
        <end position="64"/>
    </location>
</feature>
<dbReference type="InterPro" id="IPR029068">
    <property type="entry name" value="Glyas_Bleomycin-R_OHBP_Dase"/>
</dbReference>
<organism evidence="2 3">
    <name type="scientific">Paenirhodobacter populi</name>
    <dbReference type="NCBI Taxonomy" id="2306993"/>
    <lineage>
        <taxon>Bacteria</taxon>
        <taxon>Pseudomonadati</taxon>
        <taxon>Pseudomonadota</taxon>
        <taxon>Alphaproteobacteria</taxon>
        <taxon>Rhodobacterales</taxon>
        <taxon>Rhodobacter group</taxon>
        <taxon>Paenirhodobacter</taxon>
    </lineage>
</organism>
<dbReference type="InterPro" id="IPR037523">
    <property type="entry name" value="VOC_core"/>
</dbReference>
<dbReference type="InterPro" id="IPR025870">
    <property type="entry name" value="Glyoxalase-like_dom"/>
</dbReference>
<accession>A0A443JAD5</accession>
<dbReference type="Pfam" id="PF13468">
    <property type="entry name" value="Glyoxalase_3"/>
    <property type="match status" value="1"/>
</dbReference>
<evidence type="ECO:0000313" key="3">
    <source>
        <dbReference type="Proteomes" id="UP000284476"/>
    </source>
</evidence>
<dbReference type="SUPFAM" id="SSF54593">
    <property type="entry name" value="Glyoxalase/Bleomycin resistance protein/Dihydroxybiphenyl dioxygenase"/>
    <property type="match status" value="1"/>
</dbReference>
<gene>
    <name evidence="2" type="ORF">D2T30_18850</name>
</gene>